<accession>A0ABP1S1V6</accession>
<proteinExistence type="predicted"/>
<protein>
    <submittedName>
        <fullName evidence="1">Uncharacterized protein</fullName>
    </submittedName>
</protein>
<name>A0ABP1S1V6_9HEXA</name>
<dbReference type="EMBL" id="CAXLJM020000147">
    <property type="protein sequence ID" value="CAL8141701.1"/>
    <property type="molecule type" value="Genomic_DNA"/>
</dbReference>
<evidence type="ECO:0000313" key="2">
    <source>
        <dbReference type="Proteomes" id="UP001642540"/>
    </source>
</evidence>
<organism evidence="1 2">
    <name type="scientific">Orchesella dallaii</name>
    <dbReference type="NCBI Taxonomy" id="48710"/>
    <lineage>
        <taxon>Eukaryota</taxon>
        <taxon>Metazoa</taxon>
        <taxon>Ecdysozoa</taxon>
        <taxon>Arthropoda</taxon>
        <taxon>Hexapoda</taxon>
        <taxon>Collembola</taxon>
        <taxon>Entomobryomorpha</taxon>
        <taxon>Entomobryoidea</taxon>
        <taxon>Orchesellidae</taxon>
        <taxon>Orchesellinae</taxon>
        <taxon>Orchesella</taxon>
    </lineage>
</organism>
<gene>
    <name evidence="1" type="ORF">ODALV1_LOCUS28837</name>
</gene>
<dbReference type="Proteomes" id="UP001642540">
    <property type="component" value="Unassembled WGS sequence"/>
</dbReference>
<keyword evidence="2" id="KW-1185">Reference proteome</keyword>
<comment type="caution">
    <text evidence="1">The sequence shown here is derived from an EMBL/GenBank/DDBJ whole genome shotgun (WGS) entry which is preliminary data.</text>
</comment>
<sequence length="69" mass="7543">MYKPDSAKENWNVREISSAFLVLLKIPFRNAEEGGGILKTGPSIGLRRRSSAYAGSKNRNAGAFKGDDQ</sequence>
<evidence type="ECO:0000313" key="1">
    <source>
        <dbReference type="EMBL" id="CAL8141701.1"/>
    </source>
</evidence>
<reference evidence="1 2" key="1">
    <citation type="submission" date="2024-08" db="EMBL/GenBank/DDBJ databases">
        <authorList>
            <person name="Cucini C."/>
            <person name="Frati F."/>
        </authorList>
    </citation>
    <scope>NUCLEOTIDE SEQUENCE [LARGE SCALE GENOMIC DNA]</scope>
</reference>